<name>A0AAV6U5U1_9ARAC</name>
<comment type="caution">
    <text evidence="1">The sequence shown here is derived from an EMBL/GenBank/DDBJ whole genome shotgun (WGS) entry which is preliminary data.</text>
</comment>
<keyword evidence="2" id="KW-1185">Reference proteome</keyword>
<dbReference type="Gene3D" id="3.40.50.150">
    <property type="entry name" value="Vaccinia Virus protein VP39"/>
    <property type="match status" value="1"/>
</dbReference>
<sequence length="298" mass="33690">MCNKTLKVHQNSYSHLLYLFRHLAEDLKRNHNLNENDVQTAIDVMNINFRRVSKGQLPSEINFNDMNYCVGYLHRFALCHATMVQKAIVFHVLRSPPLELMVKLSPNQGLNLVGIGSGPANDVIGFLSAFKDQCTKLRSLDITVVDKMPGWNQAFTEAVRILRSDKSSGVLSTLFKSGGPDVTTSYLAGDLEMENLSQGLQTKLRSADVILLIKVLSHVPDHKKLLLLRNIETNMSPGAVLIYMDSPFPSSKFADLTSLKSVYEAERKKYKFRFRVYNFGHINLTQCHASTRIFVKQN</sequence>
<dbReference type="InterPro" id="IPR029063">
    <property type="entry name" value="SAM-dependent_MTases_sf"/>
</dbReference>
<dbReference type="EMBL" id="JAFNEN010000641">
    <property type="protein sequence ID" value="KAG8179253.1"/>
    <property type="molecule type" value="Genomic_DNA"/>
</dbReference>
<reference evidence="1 2" key="1">
    <citation type="journal article" date="2022" name="Nat. Ecol. Evol.">
        <title>A masculinizing supergene underlies an exaggerated male reproductive morph in a spider.</title>
        <authorList>
            <person name="Hendrickx F."/>
            <person name="De Corte Z."/>
            <person name="Sonet G."/>
            <person name="Van Belleghem S.M."/>
            <person name="Kostlbacher S."/>
            <person name="Vangestel C."/>
        </authorList>
    </citation>
    <scope>NUCLEOTIDE SEQUENCE [LARGE SCALE GENOMIC DNA]</scope>
    <source>
        <strain evidence="1">W744_W776</strain>
    </source>
</reference>
<dbReference type="Proteomes" id="UP000827092">
    <property type="component" value="Unassembled WGS sequence"/>
</dbReference>
<evidence type="ECO:0000313" key="1">
    <source>
        <dbReference type="EMBL" id="KAG8179253.1"/>
    </source>
</evidence>
<gene>
    <name evidence="1" type="ORF">JTE90_006153</name>
</gene>
<protein>
    <submittedName>
        <fullName evidence="1">Uncharacterized protein</fullName>
    </submittedName>
</protein>
<organism evidence="1 2">
    <name type="scientific">Oedothorax gibbosus</name>
    <dbReference type="NCBI Taxonomy" id="931172"/>
    <lineage>
        <taxon>Eukaryota</taxon>
        <taxon>Metazoa</taxon>
        <taxon>Ecdysozoa</taxon>
        <taxon>Arthropoda</taxon>
        <taxon>Chelicerata</taxon>
        <taxon>Arachnida</taxon>
        <taxon>Araneae</taxon>
        <taxon>Araneomorphae</taxon>
        <taxon>Entelegynae</taxon>
        <taxon>Araneoidea</taxon>
        <taxon>Linyphiidae</taxon>
        <taxon>Erigoninae</taxon>
        <taxon>Oedothorax</taxon>
    </lineage>
</organism>
<dbReference type="AlphaFoldDB" id="A0AAV6U5U1"/>
<accession>A0AAV6U5U1</accession>
<proteinExistence type="predicted"/>
<evidence type="ECO:0000313" key="2">
    <source>
        <dbReference type="Proteomes" id="UP000827092"/>
    </source>
</evidence>
<dbReference type="SUPFAM" id="SSF53335">
    <property type="entry name" value="S-adenosyl-L-methionine-dependent methyltransferases"/>
    <property type="match status" value="1"/>
</dbReference>